<feature type="transmembrane region" description="Helical" evidence="8">
    <location>
        <begin position="182"/>
        <end position="203"/>
    </location>
</feature>
<feature type="region of interest" description="Disordered" evidence="7">
    <location>
        <begin position="1"/>
        <end position="25"/>
    </location>
</feature>
<name>A0A8H7T9U7_9HELO</name>
<comment type="caution">
    <text evidence="9">The sequence shown here is derived from an EMBL/GenBank/DDBJ whole genome shotgun (WGS) entry which is preliminary data.</text>
</comment>
<accession>A0A8H7T9U7</accession>
<evidence type="ECO:0000256" key="5">
    <source>
        <dbReference type="ARBA" id="ARBA00023242"/>
    </source>
</evidence>
<dbReference type="PANTHER" id="PTHR12265:SF30">
    <property type="entry name" value="TRANSMEMBRANE PROTEIN 53"/>
    <property type="match status" value="1"/>
</dbReference>
<keyword evidence="4 8" id="KW-0472">Membrane</keyword>
<evidence type="ECO:0008006" key="11">
    <source>
        <dbReference type="Google" id="ProtNLM"/>
    </source>
</evidence>
<evidence type="ECO:0000256" key="1">
    <source>
        <dbReference type="ARBA" id="ARBA00004126"/>
    </source>
</evidence>
<keyword evidence="2 8" id="KW-0812">Transmembrane</keyword>
<dbReference type="Pfam" id="PF05705">
    <property type="entry name" value="DUF829"/>
    <property type="match status" value="1"/>
</dbReference>
<dbReference type="PANTHER" id="PTHR12265">
    <property type="entry name" value="TRANSMEMBRANE PROTEIN 53"/>
    <property type="match status" value="1"/>
</dbReference>
<comment type="subcellular location">
    <subcellularLocation>
        <location evidence="6">Endomembrane system</location>
        <topology evidence="6">Single-pass membrane protein</topology>
    </subcellularLocation>
    <subcellularLocation>
        <location evidence="1">Nucleus membrane</location>
    </subcellularLocation>
</comment>
<keyword evidence="5" id="KW-0539">Nucleus</keyword>
<evidence type="ECO:0000256" key="7">
    <source>
        <dbReference type="SAM" id="MobiDB-lite"/>
    </source>
</evidence>
<evidence type="ECO:0000256" key="2">
    <source>
        <dbReference type="ARBA" id="ARBA00022692"/>
    </source>
</evidence>
<evidence type="ECO:0000313" key="10">
    <source>
        <dbReference type="Proteomes" id="UP000664132"/>
    </source>
</evidence>
<keyword evidence="10" id="KW-1185">Reference proteome</keyword>
<dbReference type="OrthoDB" id="77878at2759"/>
<keyword evidence="3 8" id="KW-1133">Transmembrane helix</keyword>
<proteinExistence type="predicted"/>
<evidence type="ECO:0000313" key="9">
    <source>
        <dbReference type="EMBL" id="KAG4415172.1"/>
    </source>
</evidence>
<organism evidence="9 10">
    <name type="scientific">Cadophora malorum</name>
    <dbReference type="NCBI Taxonomy" id="108018"/>
    <lineage>
        <taxon>Eukaryota</taxon>
        <taxon>Fungi</taxon>
        <taxon>Dikarya</taxon>
        <taxon>Ascomycota</taxon>
        <taxon>Pezizomycotina</taxon>
        <taxon>Leotiomycetes</taxon>
        <taxon>Helotiales</taxon>
        <taxon>Ploettnerulaceae</taxon>
        <taxon>Cadophora</taxon>
    </lineage>
</organism>
<dbReference type="GO" id="GO:0031965">
    <property type="term" value="C:nuclear membrane"/>
    <property type="evidence" value="ECO:0007669"/>
    <property type="project" value="UniProtKB-SubCell"/>
</dbReference>
<evidence type="ECO:0000256" key="6">
    <source>
        <dbReference type="ARBA" id="ARBA00037847"/>
    </source>
</evidence>
<dbReference type="AlphaFoldDB" id="A0A8H7T9U7"/>
<evidence type="ECO:0000256" key="3">
    <source>
        <dbReference type="ARBA" id="ARBA00022989"/>
    </source>
</evidence>
<feature type="compositionally biased region" description="Polar residues" evidence="7">
    <location>
        <begin position="14"/>
        <end position="24"/>
    </location>
</feature>
<protein>
    <recommendedName>
        <fullName evidence="11">Indole-diterpene biosynthesis protein PaxU</fullName>
    </recommendedName>
</protein>
<evidence type="ECO:0000256" key="8">
    <source>
        <dbReference type="SAM" id="Phobius"/>
    </source>
</evidence>
<dbReference type="EMBL" id="JAFJYH010000233">
    <property type="protein sequence ID" value="KAG4415172.1"/>
    <property type="molecule type" value="Genomic_DNA"/>
</dbReference>
<reference evidence="9" key="1">
    <citation type="submission" date="2021-02" db="EMBL/GenBank/DDBJ databases">
        <title>Genome sequence Cadophora malorum strain M34.</title>
        <authorList>
            <person name="Stefanovic E."/>
            <person name="Vu D."/>
            <person name="Scully C."/>
            <person name="Dijksterhuis J."/>
            <person name="Roader J."/>
            <person name="Houbraken J."/>
        </authorList>
    </citation>
    <scope>NUCLEOTIDE SEQUENCE</scope>
    <source>
        <strain evidence="9">M34</strain>
    </source>
</reference>
<dbReference type="InterPro" id="IPR008547">
    <property type="entry name" value="DUF829_TMEM53"/>
</dbReference>
<evidence type="ECO:0000256" key="4">
    <source>
        <dbReference type="ARBA" id="ARBA00023136"/>
    </source>
</evidence>
<gene>
    <name evidence="9" type="ORF">IFR04_011715</name>
</gene>
<sequence length="304" mass="34652">MPSRVEPEEAPLLTSPTSAPTKPLSQFKRLSPVVGLYEPPKLSSPSSPNDPTTILFCSWMNATPKHIDYYTRTYMRLYPSARIILVTITTKQFMFETESRRRKDVAQAVTALLAHDPDIQKLHVHSLSNGGAKRVYNIAASYKTTTGRTLQMKSHVIDSAPGIPRFRRDIHALAVPARKLPLFPWLMFMSITYVVVSVVYVAVNWMPKSFWHQLVWGPTFAFYNKELFDEKCLKAYVYSKEDLAIDWRDVEAHAKTTEGKGYRVLKKLVEGAEHVQMFRGKGGEQDYWGWVQRVWGLGIGVGEK</sequence>
<dbReference type="Proteomes" id="UP000664132">
    <property type="component" value="Unassembled WGS sequence"/>
</dbReference>